<evidence type="ECO:0000313" key="1">
    <source>
        <dbReference type="EMBL" id="CAI2380906.1"/>
    </source>
</evidence>
<protein>
    <submittedName>
        <fullName evidence="1">Uncharacterized protein</fullName>
    </submittedName>
</protein>
<sequence length="52" mass="5893">MGRNWEMFCRGRLGRELRELGWGLDEECGVLGVGERGSMGLDFGVRGFLMKK</sequence>
<evidence type="ECO:0000313" key="2">
    <source>
        <dbReference type="Proteomes" id="UP001295684"/>
    </source>
</evidence>
<reference evidence="1" key="1">
    <citation type="submission" date="2023-07" db="EMBL/GenBank/DDBJ databases">
        <authorList>
            <consortium name="AG Swart"/>
            <person name="Singh M."/>
            <person name="Singh A."/>
            <person name="Seah K."/>
            <person name="Emmerich C."/>
        </authorList>
    </citation>
    <scope>NUCLEOTIDE SEQUENCE</scope>
    <source>
        <strain evidence="1">DP1</strain>
    </source>
</reference>
<gene>
    <name evidence="1" type="ORF">ECRASSUSDP1_LOCUS22349</name>
</gene>
<dbReference type="AlphaFoldDB" id="A0AAD1XX08"/>
<dbReference type="EMBL" id="CAMPGE010022908">
    <property type="protein sequence ID" value="CAI2380906.1"/>
    <property type="molecule type" value="Genomic_DNA"/>
</dbReference>
<dbReference type="Proteomes" id="UP001295684">
    <property type="component" value="Unassembled WGS sequence"/>
</dbReference>
<keyword evidence="2" id="KW-1185">Reference proteome</keyword>
<organism evidence="1 2">
    <name type="scientific">Euplotes crassus</name>
    <dbReference type="NCBI Taxonomy" id="5936"/>
    <lineage>
        <taxon>Eukaryota</taxon>
        <taxon>Sar</taxon>
        <taxon>Alveolata</taxon>
        <taxon>Ciliophora</taxon>
        <taxon>Intramacronucleata</taxon>
        <taxon>Spirotrichea</taxon>
        <taxon>Hypotrichia</taxon>
        <taxon>Euplotida</taxon>
        <taxon>Euplotidae</taxon>
        <taxon>Moneuplotes</taxon>
    </lineage>
</organism>
<accession>A0AAD1XX08</accession>
<name>A0AAD1XX08_EUPCR</name>
<comment type="caution">
    <text evidence="1">The sequence shown here is derived from an EMBL/GenBank/DDBJ whole genome shotgun (WGS) entry which is preliminary data.</text>
</comment>
<proteinExistence type="predicted"/>